<dbReference type="OrthoDB" id="9815120at2"/>
<name>A0A157R669_9BORD</name>
<dbReference type="InterPro" id="IPR050638">
    <property type="entry name" value="AA-Vitamin_Transporters"/>
</dbReference>
<feature type="transmembrane region" description="Helical" evidence="6">
    <location>
        <begin position="203"/>
        <end position="221"/>
    </location>
</feature>
<feature type="transmembrane region" description="Helical" evidence="6">
    <location>
        <begin position="173"/>
        <end position="191"/>
    </location>
</feature>
<feature type="chain" id="PRO_5009816669" evidence="7">
    <location>
        <begin position="24"/>
        <end position="282"/>
    </location>
</feature>
<organism evidence="9 10">
    <name type="scientific">Bordetella trematum</name>
    <dbReference type="NCBI Taxonomy" id="123899"/>
    <lineage>
        <taxon>Bacteria</taxon>
        <taxon>Pseudomonadati</taxon>
        <taxon>Pseudomonadota</taxon>
        <taxon>Betaproteobacteria</taxon>
        <taxon>Burkholderiales</taxon>
        <taxon>Alcaligenaceae</taxon>
        <taxon>Bordetella</taxon>
    </lineage>
</organism>
<dbReference type="InterPro" id="IPR037185">
    <property type="entry name" value="EmrE-like"/>
</dbReference>
<evidence type="ECO:0000259" key="8">
    <source>
        <dbReference type="Pfam" id="PF00892"/>
    </source>
</evidence>
<reference evidence="9 10" key="1">
    <citation type="submission" date="2016-04" db="EMBL/GenBank/DDBJ databases">
        <authorList>
            <consortium name="Pathogen Informatics"/>
        </authorList>
    </citation>
    <scope>NUCLEOTIDE SEQUENCE [LARGE SCALE GENOMIC DNA]</scope>
    <source>
        <strain evidence="9 10">H044680328</strain>
    </source>
</reference>
<dbReference type="GO" id="GO:0016020">
    <property type="term" value="C:membrane"/>
    <property type="evidence" value="ECO:0007669"/>
    <property type="project" value="UniProtKB-SubCell"/>
</dbReference>
<dbReference type="Pfam" id="PF00892">
    <property type="entry name" value="EamA"/>
    <property type="match status" value="1"/>
</dbReference>
<dbReference type="AlphaFoldDB" id="A0A157R669"/>
<feature type="transmembrane region" description="Helical" evidence="6">
    <location>
        <begin position="139"/>
        <end position="161"/>
    </location>
</feature>
<dbReference type="RefSeq" id="WP_033535405.1">
    <property type="nucleotide sequence ID" value="NZ_CP016340.1"/>
</dbReference>
<dbReference type="Gene3D" id="1.10.3730.20">
    <property type="match status" value="1"/>
</dbReference>
<evidence type="ECO:0000313" key="10">
    <source>
        <dbReference type="Proteomes" id="UP000076825"/>
    </source>
</evidence>
<feature type="transmembrane region" description="Helical" evidence="6">
    <location>
        <begin position="69"/>
        <end position="86"/>
    </location>
</feature>
<keyword evidence="10" id="KW-1185">Reference proteome</keyword>
<dbReference type="PATRIC" id="fig|123899.6.peg.2112"/>
<dbReference type="PANTHER" id="PTHR32322">
    <property type="entry name" value="INNER MEMBRANE TRANSPORTER"/>
    <property type="match status" value="1"/>
</dbReference>
<dbReference type="STRING" id="123899.SAMEA3906487_02116"/>
<keyword evidence="7" id="KW-0732">Signal</keyword>
<dbReference type="KEGG" id="btrm:SAMEA390648702116"/>
<dbReference type="InterPro" id="IPR000620">
    <property type="entry name" value="EamA_dom"/>
</dbReference>
<protein>
    <submittedName>
        <fullName evidence="9">Membrane protein</fullName>
    </submittedName>
</protein>
<feature type="transmembrane region" description="Helical" evidence="6">
    <location>
        <begin position="39"/>
        <end position="57"/>
    </location>
</feature>
<evidence type="ECO:0000256" key="5">
    <source>
        <dbReference type="ARBA" id="ARBA00023136"/>
    </source>
</evidence>
<accession>A0A157R669</accession>
<feature type="transmembrane region" description="Helical" evidence="6">
    <location>
        <begin position="92"/>
        <end position="110"/>
    </location>
</feature>
<evidence type="ECO:0000256" key="3">
    <source>
        <dbReference type="ARBA" id="ARBA00022692"/>
    </source>
</evidence>
<keyword evidence="3 6" id="KW-0812">Transmembrane</keyword>
<feature type="transmembrane region" description="Helical" evidence="6">
    <location>
        <begin position="117"/>
        <end position="133"/>
    </location>
</feature>
<comment type="similarity">
    <text evidence="2">Belongs to the EamA transporter family.</text>
</comment>
<evidence type="ECO:0000313" key="9">
    <source>
        <dbReference type="EMBL" id="SAI70232.1"/>
    </source>
</evidence>
<sequence>MSRPLLYPVLLLLIAMASIQAGAALAKSLFPAVGAQGTAALRLLFSTLILLPILQPWRLRLDARGWRDIALYGLTLGGMNLLFYLALRTVPLGLAVALEFTGPFAVAVLTSRRLRDFAWIALAGAGLLALLPQDSNAAALDPLGAFCALGAGVCWALYILFGQRAALRHGARPLALAAAIATVFVLPFGLAHAGPAALFAPSLLPWAIAVAVFSSALPYALEIVVLRHLPARTFGTLLSLEPVFAVFSGLLFLGETLTLQQWLAVAAIVTASAGITASARQR</sequence>
<dbReference type="PANTHER" id="PTHR32322:SF2">
    <property type="entry name" value="EAMA DOMAIN-CONTAINING PROTEIN"/>
    <property type="match status" value="1"/>
</dbReference>
<dbReference type="EMBL" id="LT546645">
    <property type="protein sequence ID" value="SAI70232.1"/>
    <property type="molecule type" value="Genomic_DNA"/>
</dbReference>
<evidence type="ECO:0000256" key="7">
    <source>
        <dbReference type="SAM" id="SignalP"/>
    </source>
</evidence>
<dbReference type="SUPFAM" id="SSF103481">
    <property type="entry name" value="Multidrug resistance efflux transporter EmrE"/>
    <property type="match status" value="2"/>
</dbReference>
<dbReference type="eggNOG" id="COG5006">
    <property type="taxonomic scope" value="Bacteria"/>
</dbReference>
<comment type="subcellular location">
    <subcellularLocation>
        <location evidence="1">Membrane</location>
        <topology evidence="1">Multi-pass membrane protein</topology>
    </subcellularLocation>
</comment>
<gene>
    <name evidence="9" type="primary">rhtA_1</name>
    <name evidence="9" type="ORF">SAMEA3906487_02116</name>
</gene>
<evidence type="ECO:0000256" key="1">
    <source>
        <dbReference type="ARBA" id="ARBA00004141"/>
    </source>
</evidence>
<feature type="domain" description="EamA" evidence="8">
    <location>
        <begin position="143"/>
        <end position="275"/>
    </location>
</feature>
<feature type="signal peptide" evidence="7">
    <location>
        <begin position="1"/>
        <end position="23"/>
    </location>
</feature>
<evidence type="ECO:0000256" key="6">
    <source>
        <dbReference type="SAM" id="Phobius"/>
    </source>
</evidence>
<dbReference type="Proteomes" id="UP000076825">
    <property type="component" value="Chromosome 1"/>
</dbReference>
<dbReference type="GeneID" id="56590609"/>
<evidence type="ECO:0000256" key="2">
    <source>
        <dbReference type="ARBA" id="ARBA00007362"/>
    </source>
</evidence>
<keyword evidence="4 6" id="KW-1133">Transmembrane helix</keyword>
<keyword evidence="5 6" id="KW-0472">Membrane</keyword>
<feature type="transmembrane region" description="Helical" evidence="6">
    <location>
        <begin position="233"/>
        <end position="253"/>
    </location>
</feature>
<evidence type="ECO:0000256" key="4">
    <source>
        <dbReference type="ARBA" id="ARBA00022989"/>
    </source>
</evidence>
<proteinExistence type="inferred from homology"/>
<feature type="transmembrane region" description="Helical" evidence="6">
    <location>
        <begin position="259"/>
        <end position="279"/>
    </location>
</feature>